<dbReference type="EMBL" id="CP062804">
    <property type="protein sequence ID" value="QOT79495.1"/>
    <property type="molecule type" value="Genomic_DNA"/>
</dbReference>
<reference evidence="1 2" key="1">
    <citation type="submission" date="2020-10" db="EMBL/GenBank/DDBJ databases">
        <title>Complete genome sequence of Cupriavidus basilensis CCUG 49340T.</title>
        <authorList>
            <person name="Salva-Serra F."/>
            <person name="Donoso R.A."/>
            <person name="Cho K.H."/>
            <person name="Yoo J.A."/>
            <person name="Lee K."/>
            <person name="Yoon S.-H."/>
            <person name="Perez-Pantoja D."/>
            <person name="Moore E.R.B."/>
        </authorList>
    </citation>
    <scope>NUCLEOTIDE SEQUENCE [LARGE SCALE GENOMIC DNA]</scope>
    <source>
        <strain evidence="2">CCUG 49340</strain>
    </source>
</reference>
<dbReference type="AlphaFoldDB" id="A0A643FK57"/>
<dbReference type="RefSeq" id="WP_150992107.1">
    <property type="nucleotide sequence ID" value="NZ_CP062804.1"/>
</dbReference>
<evidence type="ECO:0000313" key="2">
    <source>
        <dbReference type="Proteomes" id="UP000397656"/>
    </source>
</evidence>
<name>A0A643FK57_9BURK</name>
<dbReference type="Proteomes" id="UP000397656">
    <property type="component" value="Chromosome 2"/>
</dbReference>
<protein>
    <submittedName>
        <fullName evidence="1">Uncharacterized protein</fullName>
    </submittedName>
</protein>
<dbReference type="GeneID" id="98405747"/>
<proteinExistence type="predicted"/>
<accession>A0A643FK57</accession>
<gene>
    <name evidence="1" type="ORF">F7R26_032810</name>
</gene>
<sequence length="187" mass="20355">MLTGQASPRHAIDGFNAGVIDRFIRKDDREAIRRVVDYVRELERKVTASVGDAALSILQRQSLPFLGNPALLALLADVTRDAEAVWVTVSLTPPGVTAIDKAGRLKRWLVMDDEAGASQLEVAREAGAPEAFMRAILRGTHLPFFLGARNAGGYYEHGLERSAGLHKIIAAEIPGFKVAELPRCFPV</sequence>
<organism evidence="1 2">
    <name type="scientific">Cupriavidus basilensis</name>
    <dbReference type="NCBI Taxonomy" id="68895"/>
    <lineage>
        <taxon>Bacteria</taxon>
        <taxon>Pseudomonadati</taxon>
        <taxon>Pseudomonadota</taxon>
        <taxon>Betaproteobacteria</taxon>
        <taxon>Burkholderiales</taxon>
        <taxon>Burkholderiaceae</taxon>
        <taxon>Cupriavidus</taxon>
    </lineage>
</organism>
<evidence type="ECO:0000313" key="1">
    <source>
        <dbReference type="EMBL" id="QOT79495.1"/>
    </source>
</evidence>